<organism evidence="2 3">
    <name type="scientific">Aquarana catesbeiana</name>
    <name type="common">American bullfrog</name>
    <name type="synonym">Rana catesbeiana</name>
    <dbReference type="NCBI Taxonomy" id="8400"/>
    <lineage>
        <taxon>Eukaryota</taxon>
        <taxon>Metazoa</taxon>
        <taxon>Chordata</taxon>
        <taxon>Craniata</taxon>
        <taxon>Vertebrata</taxon>
        <taxon>Euteleostomi</taxon>
        <taxon>Amphibia</taxon>
        <taxon>Batrachia</taxon>
        <taxon>Anura</taxon>
        <taxon>Neobatrachia</taxon>
        <taxon>Ranoidea</taxon>
        <taxon>Ranidae</taxon>
        <taxon>Aquarana</taxon>
    </lineage>
</organism>
<name>A0A2G9RIH1_AQUCT</name>
<proteinExistence type="predicted"/>
<dbReference type="Proteomes" id="UP000228934">
    <property type="component" value="Unassembled WGS sequence"/>
</dbReference>
<accession>A0A2G9RIH1</accession>
<sequence length="232" mass="25536">MTYMSPGCGTSSDCIFCQTRWNPGHHYLHFFSTLPSTSAEAPEVQPVPSTQEEDVEEPSLAQESLSQEVAVASSLMESQVPPLCPPTKRTRKVRNLEESATAVLRQATTALNITSGVHETFGCVRASKLEHMEEGQCTICEEIILKVLNKGTRGELTNKTHLCELDTTNTTATQPTRAAWKEAWKEVLRVMAWVWCGLAKDAGCCKTTASGHICHLLLLPISQSPRPYCAPY</sequence>
<protein>
    <submittedName>
        <fullName evidence="2">Uncharacterized protein</fullName>
    </submittedName>
</protein>
<evidence type="ECO:0000256" key="1">
    <source>
        <dbReference type="SAM" id="MobiDB-lite"/>
    </source>
</evidence>
<reference evidence="3" key="1">
    <citation type="journal article" date="2017" name="Nat. Commun.">
        <title>The North American bullfrog draft genome provides insight into hormonal regulation of long noncoding RNA.</title>
        <authorList>
            <person name="Hammond S.A."/>
            <person name="Warren R.L."/>
            <person name="Vandervalk B.P."/>
            <person name="Kucuk E."/>
            <person name="Khan H."/>
            <person name="Gibb E.A."/>
            <person name="Pandoh P."/>
            <person name="Kirk H."/>
            <person name="Zhao Y."/>
            <person name="Jones M."/>
            <person name="Mungall A.J."/>
            <person name="Coope R."/>
            <person name="Pleasance S."/>
            <person name="Moore R.A."/>
            <person name="Holt R.A."/>
            <person name="Round J.M."/>
            <person name="Ohora S."/>
            <person name="Walle B.V."/>
            <person name="Veldhoen N."/>
            <person name="Helbing C.C."/>
            <person name="Birol I."/>
        </authorList>
    </citation>
    <scope>NUCLEOTIDE SEQUENCE [LARGE SCALE GENOMIC DNA]</scope>
</reference>
<gene>
    <name evidence="2" type="ORF">AB205_0064230</name>
</gene>
<keyword evidence="3" id="KW-1185">Reference proteome</keyword>
<evidence type="ECO:0000313" key="3">
    <source>
        <dbReference type="Proteomes" id="UP000228934"/>
    </source>
</evidence>
<dbReference type="OrthoDB" id="8195247at2759"/>
<evidence type="ECO:0000313" key="2">
    <source>
        <dbReference type="EMBL" id="PIO27644.1"/>
    </source>
</evidence>
<dbReference type="AlphaFoldDB" id="A0A2G9RIH1"/>
<feature type="region of interest" description="Disordered" evidence="1">
    <location>
        <begin position="39"/>
        <end position="60"/>
    </location>
</feature>
<dbReference type="EMBL" id="KV943028">
    <property type="protein sequence ID" value="PIO27644.1"/>
    <property type="molecule type" value="Genomic_DNA"/>
</dbReference>